<protein>
    <submittedName>
        <fullName evidence="1">Uncharacterized protein</fullName>
    </submittedName>
</protein>
<reference evidence="1" key="1">
    <citation type="journal article" date="2020" name="J. ISSAAS">
        <title>Lactobacilli and other gastrointestinal microbiota of Peromyscus leucopus, reservoir host for agents of Lyme disease and other zoonoses in North America.</title>
        <authorList>
            <person name="Milovic A."/>
            <person name="Bassam K."/>
            <person name="Shao H."/>
            <person name="Chatzistamou I."/>
            <person name="Tufts D.M."/>
            <person name="Diuk-Wasser M."/>
            <person name="Barbour A.G."/>
        </authorList>
    </citation>
    <scope>NUCLEOTIDE SEQUENCE</scope>
    <source>
        <strain evidence="1">LL50</strain>
    </source>
</reference>
<dbReference type="SUPFAM" id="SSF81301">
    <property type="entry name" value="Nucleotidyltransferase"/>
    <property type="match status" value="1"/>
</dbReference>
<evidence type="ECO:0000313" key="1">
    <source>
        <dbReference type="EMBL" id="QGT51425.1"/>
    </source>
</evidence>
<gene>
    <name evidence="1" type="ORF">Unknown280_1170</name>
</gene>
<sequence>MKEVFLFGSRFKGNFSSSSDRDFGVKGFLSNRYFSAIVDLEYATKLRADLVDFDEQSDFFEHLSKINSPVKLGV</sequence>
<proteinExistence type="predicted"/>
<accession>A0A650F5E0</accession>
<dbReference type="InterPro" id="IPR043519">
    <property type="entry name" value="NT_sf"/>
</dbReference>
<dbReference type="EMBL" id="MN577574">
    <property type="protein sequence ID" value="QGT51425.1"/>
    <property type="molecule type" value="Genomic_DNA"/>
</dbReference>
<name>A0A650F5E0_9SPIO</name>
<organism evidence="1">
    <name type="scientific">uncultured Spirochaetaceae bacterium</name>
    <dbReference type="NCBI Taxonomy" id="201186"/>
    <lineage>
        <taxon>Bacteria</taxon>
        <taxon>Pseudomonadati</taxon>
        <taxon>Spirochaetota</taxon>
        <taxon>Spirochaetia</taxon>
        <taxon>Spirochaetales</taxon>
        <taxon>Spirochaetaceae</taxon>
        <taxon>environmental samples</taxon>
    </lineage>
</organism>
<dbReference type="AlphaFoldDB" id="A0A650F5E0"/>
<dbReference type="Gene3D" id="3.30.460.10">
    <property type="entry name" value="Beta Polymerase, domain 2"/>
    <property type="match status" value="1"/>
</dbReference>